<gene>
    <name evidence="1" type="ORF">ACPOL_1803</name>
</gene>
<reference evidence="1 2" key="1">
    <citation type="journal article" date="2018" name="Front. Microbiol.">
        <title>Hydrolytic Capabilities as a Key to Environmental Success: Chitinolytic and Cellulolytic Acidobacteria From Acidic Sub-arctic Soils and Boreal Peatlands.</title>
        <authorList>
            <person name="Belova S.E."/>
            <person name="Ravin N.V."/>
            <person name="Pankratov T.A."/>
            <person name="Rakitin A.L."/>
            <person name="Ivanova A.A."/>
            <person name="Beletsky A.V."/>
            <person name="Mardanov A.V."/>
            <person name="Sinninghe Damste J.S."/>
            <person name="Dedysh S.N."/>
        </authorList>
    </citation>
    <scope>NUCLEOTIDE SEQUENCE [LARGE SCALE GENOMIC DNA]</scope>
    <source>
        <strain evidence="1 2">SBC82</strain>
    </source>
</reference>
<proteinExistence type="predicted"/>
<evidence type="ECO:0000313" key="1">
    <source>
        <dbReference type="EMBL" id="AXC11145.1"/>
    </source>
</evidence>
<dbReference type="AlphaFoldDB" id="A0A2Z5FXN8"/>
<organism evidence="1 2">
    <name type="scientific">Acidisarcina polymorpha</name>
    <dbReference type="NCBI Taxonomy" id="2211140"/>
    <lineage>
        <taxon>Bacteria</taxon>
        <taxon>Pseudomonadati</taxon>
        <taxon>Acidobacteriota</taxon>
        <taxon>Terriglobia</taxon>
        <taxon>Terriglobales</taxon>
        <taxon>Acidobacteriaceae</taxon>
        <taxon>Acidisarcina</taxon>
    </lineage>
</organism>
<dbReference type="Proteomes" id="UP000253606">
    <property type="component" value="Chromosome"/>
</dbReference>
<keyword evidence="2" id="KW-1185">Reference proteome</keyword>
<evidence type="ECO:0000313" key="2">
    <source>
        <dbReference type="Proteomes" id="UP000253606"/>
    </source>
</evidence>
<accession>A0A2Z5FXN8</accession>
<protein>
    <submittedName>
        <fullName evidence="1">Uncharacterized protein</fullName>
    </submittedName>
</protein>
<dbReference type="EMBL" id="CP030840">
    <property type="protein sequence ID" value="AXC11145.1"/>
    <property type="molecule type" value="Genomic_DNA"/>
</dbReference>
<name>A0A2Z5FXN8_9BACT</name>
<dbReference type="KEGG" id="abas:ACPOL_1803"/>
<sequence length="50" mass="5618">MASLQEPPHHVCSHPAQTHHAKLHKSLLCYLVTRTNESCPDQCDDNSSHI</sequence>